<dbReference type="NCBIfam" id="NF009920">
    <property type="entry name" value="PRK13381.1"/>
    <property type="match status" value="1"/>
</dbReference>
<organism evidence="4 5">
    <name type="scientific">Bisgaardia hudsonensis</name>
    <dbReference type="NCBI Taxonomy" id="109472"/>
    <lineage>
        <taxon>Bacteria</taxon>
        <taxon>Pseudomonadati</taxon>
        <taxon>Pseudomonadota</taxon>
        <taxon>Gammaproteobacteria</taxon>
        <taxon>Pasteurellales</taxon>
        <taxon>Pasteurellaceae</taxon>
        <taxon>Bisgaardia</taxon>
    </lineage>
</organism>
<evidence type="ECO:0000256" key="1">
    <source>
        <dbReference type="ARBA" id="ARBA00001947"/>
    </source>
</evidence>
<keyword evidence="5" id="KW-1185">Reference proteome</keyword>
<evidence type="ECO:0000313" key="5">
    <source>
        <dbReference type="Proteomes" id="UP000294841"/>
    </source>
</evidence>
<dbReference type="PANTHER" id="PTHR42994">
    <property type="entry name" value="PEPTIDASE T"/>
    <property type="match status" value="1"/>
</dbReference>
<dbReference type="EMBL" id="SLXI01000001">
    <property type="protein sequence ID" value="TCP14150.1"/>
    <property type="molecule type" value="Genomic_DNA"/>
</dbReference>
<dbReference type="GO" id="GO:0008270">
    <property type="term" value="F:zinc ion binding"/>
    <property type="evidence" value="ECO:0007669"/>
    <property type="project" value="InterPro"/>
</dbReference>
<dbReference type="NCBIfam" id="TIGR01882">
    <property type="entry name" value="peptidase-T"/>
    <property type="match status" value="1"/>
</dbReference>
<dbReference type="GO" id="GO:0005829">
    <property type="term" value="C:cytosol"/>
    <property type="evidence" value="ECO:0007669"/>
    <property type="project" value="TreeGrafter"/>
</dbReference>
<dbReference type="NCBIfam" id="NF003976">
    <property type="entry name" value="PRK05469.1"/>
    <property type="match status" value="1"/>
</dbReference>
<dbReference type="GO" id="GO:0006508">
    <property type="term" value="P:proteolysis"/>
    <property type="evidence" value="ECO:0007669"/>
    <property type="project" value="UniProtKB-UniRule"/>
</dbReference>
<dbReference type="PANTHER" id="PTHR42994:SF1">
    <property type="entry name" value="PEPTIDASE T"/>
    <property type="match status" value="1"/>
</dbReference>
<evidence type="ECO:0000256" key="2">
    <source>
        <dbReference type="ARBA" id="ARBA00022833"/>
    </source>
</evidence>
<dbReference type="Gene3D" id="3.40.630.10">
    <property type="entry name" value="Zn peptidases"/>
    <property type="match status" value="1"/>
</dbReference>
<dbReference type="GO" id="GO:0006518">
    <property type="term" value="P:peptide metabolic process"/>
    <property type="evidence" value="ECO:0007669"/>
    <property type="project" value="InterPro"/>
</dbReference>
<comment type="cofactor">
    <cofactor evidence="1">
        <name>Zn(2+)</name>
        <dbReference type="ChEBI" id="CHEBI:29105"/>
    </cofactor>
</comment>
<dbReference type="SUPFAM" id="SSF53187">
    <property type="entry name" value="Zn-dependent exopeptidases"/>
    <property type="match status" value="1"/>
</dbReference>
<dbReference type="Proteomes" id="UP000294841">
    <property type="component" value="Unassembled WGS sequence"/>
</dbReference>
<dbReference type="OrthoDB" id="9804934at2"/>
<dbReference type="SUPFAM" id="SSF55031">
    <property type="entry name" value="Bacterial exopeptidase dimerisation domain"/>
    <property type="match status" value="1"/>
</dbReference>
<protein>
    <recommendedName>
        <fullName evidence="3">Peptidase T</fullName>
        <ecNumber evidence="3">3.4.11.4</ecNumber>
    </recommendedName>
</protein>
<evidence type="ECO:0000313" key="4">
    <source>
        <dbReference type="EMBL" id="TCP14150.1"/>
    </source>
</evidence>
<dbReference type="InterPro" id="IPR010161">
    <property type="entry name" value="Peptidase_M20B"/>
</dbReference>
<sequence length="417" mass="46762">MNNINLDKKRLLESFLHYISYDTQAKNGAKKSPTSVGQARLAKHIYQELSALGLKNIELNKFSVLTAFLPSNVNPKTPTIGFIMHLDTPTECNCKNTYPEVIPEYRGGDISLGVGDEYISPVYYPFLQRLIGKTLIVGDGKNLIGVENKASIAEVINALTYLVQNNIPHCNIQIAIIPDKEIGLGLNLLPIDKLSCDWAYSFNGGEIGNVYDESFYSAEALITLYGSHIHTDIAKGRMQNALALACEFQQGFPKDEVPEKTENKEGFFHLVNFEGDVEQVKLNYLICDFDLVSFEQRKAFLAMMVVDFNRHKKLFRRAEIELVDRYVNIAEQTCDFSQSIHLANKAIKSCNIEPKNKPIRSNALGSMLSQKNIVCPSLATGGYNFHSKHEVITLEDMESATKIIIEIARQAVDMLKK</sequence>
<dbReference type="GO" id="GO:0045148">
    <property type="term" value="F:tripeptide aminopeptidase activity"/>
    <property type="evidence" value="ECO:0007669"/>
    <property type="project" value="UniProtKB-UniRule"/>
</dbReference>
<comment type="caution">
    <text evidence="4">The sequence shown here is derived from an EMBL/GenBank/DDBJ whole genome shotgun (WGS) entry which is preliminary data.</text>
</comment>
<dbReference type="Gene3D" id="3.30.70.360">
    <property type="match status" value="1"/>
</dbReference>
<proteinExistence type="predicted"/>
<accession>A0A4V2SJB9</accession>
<dbReference type="EC" id="3.4.11.4" evidence="3"/>
<dbReference type="AlphaFoldDB" id="A0A4V2SJB9"/>
<reference evidence="4 5" key="1">
    <citation type="submission" date="2019-03" db="EMBL/GenBank/DDBJ databases">
        <title>Genomic Encyclopedia of Type Strains, Phase IV (KMG-IV): sequencing the most valuable type-strain genomes for metagenomic binning, comparative biology and taxonomic classification.</title>
        <authorList>
            <person name="Goeker M."/>
        </authorList>
    </citation>
    <scope>NUCLEOTIDE SEQUENCE [LARGE SCALE GENOMIC DNA]</scope>
    <source>
        <strain evidence="4 5">DSM 28231</strain>
    </source>
</reference>
<dbReference type="InterPro" id="IPR036264">
    <property type="entry name" value="Bact_exopeptidase_dim_dom"/>
</dbReference>
<dbReference type="RefSeq" id="WP_132021794.1">
    <property type="nucleotide sequence ID" value="NZ_CP016605.1"/>
</dbReference>
<name>A0A4V2SJB9_9PAST</name>
<evidence type="ECO:0000256" key="3">
    <source>
        <dbReference type="NCBIfam" id="TIGR01882"/>
    </source>
</evidence>
<gene>
    <name evidence="4" type="ORF">EV697_101283</name>
</gene>
<keyword evidence="2" id="KW-0862">Zinc</keyword>